<evidence type="ECO:0000313" key="3">
    <source>
        <dbReference type="Proteomes" id="UP001348817"/>
    </source>
</evidence>
<protein>
    <recommendedName>
        <fullName evidence="4">Tetratricopeptide repeat protein</fullName>
    </recommendedName>
</protein>
<proteinExistence type="predicted"/>
<reference evidence="2 3" key="1">
    <citation type="submission" date="2021-12" db="EMBL/GenBank/DDBJ databases">
        <title>Genome sequencing of bacteria with rrn-lacking chromosome and rrn-plasmid.</title>
        <authorList>
            <person name="Anda M."/>
            <person name="Iwasaki W."/>
        </authorList>
    </citation>
    <scope>NUCLEOTIDE SEQUENCE [LARGE SCALE GENOMIC DNA]</scope>
    <source>
        <strain evidence="2 3">DSM 100852</strain>
    </source>
</reference>
<evidence type="ECO:0008006" key="4">
    <source>
        <dbReference type="Google" id="ProtNLM"/>
    </source>
</evidence>
<keyword evidence="1" id="KW-0732">Signal</keyword>
<dbReference type="AlphaFoldDB" id="A0AAU9CVC8"/>
<organism evidence="2 3">
    <name type="scientific">Fulvitalea axinellae</name>
    <dbReference type="NCBI Taxonomy" id="1182444"/>
    <lineage>
        <taxon>Bacteria</taxon>
        <taxon>Pseudomonadati</taxon>
        <taxon>Bacteroidota</taxon>
        <taxon>Cytophagia</taxon>
        <taxon>Cytophagales</taxon>
        <taxon>Persicobacteraceae</taxon>
        <taxon>Fulvitalea</taxon>
    </lineage>
</organism>
<accession>A0AAU9CVC8</accession>
<name>A0AAU9CVC8_9BACT</name>
<keyword evidence="3" id="KW-1185">Reference proteome</keyword>
<evidence type="ECO:0000313" key="2">
    <source>
        <dbReference type="EMBL" id="BDD10449.1"/>
    </source>
</evidence>
<dbReference type="KEGG" id="fax:FUAX_28810"/>
<dbReference type="SUPFAM" id="SSF81901">
    <property type="entry name" value="HCP-like"/>
    <property type="match status" value="1"/>
</dbReference>
<evidence type="ECO:0000256" key="1">
    <source>
        <dbReference type="SAM" id="SignalP"/>
    </source>
</evidence>
<gene>
    <name evidence="2" type="ORF">FUAX_28810</name>
</gene>
<feature type="chain" id="PRO_5044020864" description="Tetratricopeptide repeat protein" evidence="1">
    <location>
        <begin position="24"/>
        <end position="144"/>
    </location>
</feature>
<dbReference type="Proteomes" id="UP001348817">
    <property type="component" value="Chromosome"/>
</dbReference>
<feature type="signal peptide" evidence="1">
    <location>
        <begin position="1"/>
        <end position="23"/>
    </location>
</feature>
<sequence length="144" mass="16297">MKIKTTAILSVLALLLVQTFSFAVPADRLSRKERIVKAAKQSVSQASPDDWYTLAKSAKICLEVNKNLSEASQWIDKSLAIHTNPYNLEIKGDYYAKNRLPKKAVDCYIKALKNGHERIPDFDPSRVQKKIAKLINLKIAEKKK</sequence>
<dbReference type="EMBL" id="AP025314">
    <property type="protein sequence ID" value="BDD10449.1"/>
    <property type="molecule type" value="Genomic_DNA"/>
</dbReference>
<dbReference type="RefSeq" id="WP_338392005.1">
    <property type="nucleotide sequence ID" value="NZ_AP025314.1"/>
</dbReference>